<reference evidence="2 3" key="1">
    <citation type="journal article" date="2019" name="Sci. Data">
        <title>Hybrid genome assembly and annotation of Danionella translucida.</title>
        <authorList>
            <person name="Kadobianskyi M."/>
            <person name="Schulze L."/>
            <person name="Schuelke M."/>
            <person name="Judkewitz B."/>
        </authorList>
    </citation>
    <scope>NUCLEOTIDE SEQUENCE [LARGE SCALE GENOMIC DNA]</scope>
    <source>
        <strain evidence="2 3">Bolton</strain>
    </source>
</reference>
<dbReference type="AlphaFoldDB" id="A0A553RH45"/>
<dbReference type="Proteomes" id="UP000316079">
    <property type="component" value="Unassembled WGS sequence"/>
</dbReference>
<evidence type="ECO:0000313" key="2">
    <source>
        <dbReference type="EMBL" id="TRZ01490.1"/>
    </source>
</evidence>
<protein>
    <submittedName>
        <fullName evidence="2">Uncharacterized protein</fullName>
    </submittedName>
</protein>
<dbReference type="OrthoDB" id="1875751at2759"/>
<keyword evidence="3" id="KW-1185">Reference proteome</keyword>
<name>A0A553RH45_9TELE</name>
<dbReference type="STRING" id="623744.A0A553RH45"/>
<sequence length="290" mass="30310">MSLSISSCILTDRPQTAAVSASFAVVSAECIRSALAPTLAPPSLPFLGGFVPSTDVAQTKAHLDDLLPAVQTQSQSVFLGLCKAKTGGMMNRRVPLPSPFLLLSLVLYLPGFPDYGFYSSPSDQRGPPFSFADYGSLGPQAAQLLQSEHATSACNSPLQHLASPDQYKSPGTNPGRPGAFPGASSPGPVADLYGPTSQDSGVGNYISAASPQPGSGFGHSIALLLSDLMSANARLEPALLLSFTATALPSPHLLYEELDLVYQEARGRLAGVSKCFCVQVKAMKLQALQR</sequence>
<feature type="compositionally biased region" description="Low complexity" evidence="1">
    <location>
        <begin position="174"/>
        <end position="188"/>
    </location>
</feature>
<dbReference type="EMBL" id="SRMA01024094">
    <property type="protein sequence ID" value="TRZ01490.1"/>
    <property type="molecule type" value="Genomic_DNA"/>
</dbReference>
<organism evidence="2 3">
    <name type="scientific">Danionella cerebrum</name>
    <dbReference type="NCBI Taxonomy" id="2873325"/>
    <lineage>
        <taxon>Eukaryota</taxon>
        <taxon>Metazoa</taxon>
        <taxon>Chordata</taxon>
        <taxon>Craniata</taxon>
        <taxon>Vertebrata</taxon>
        <taxon>Euteleostomi</taxon>
        <taxon>Actinopterygii</taxon>
        <taxon>Neopterygii</taxon>
        <taxon>Teleostei</taxon>
        <taxon>Ostariophysi</taxon>
        <taxon>Cypriniformes</taxon>
        <taxon>Danionidae</taxon>
        <taxon>Danioninae</taxon>
        <taxon>Danionella</taxon>
    </lineage>
</organism>
<evidence type="ECO:0000256" key="1">
    <source>
        <dbReference type="SAM" id="MobiDB-lite"/>
    </source>
</evidence>
<feature type="region of interest" description="Disordered" evidence="1">
    <location>
        <begin position="155"/>
        <end position="194"/>
    </location>
</feature>
<accession>A0A553RH45</accession>
<comment type="caution">
    <text evidence="2">The sequence shown here is derived from an EMBL/GenBank/DDBJ whole genome shotgun (WGS) entry which is preliminary data.</text>
</comment>
<gene>
    <name evidence="2" type="ORF">DNTS_028988</name>
</gene>
<proteinExistence type="predicted"/>
<evidence type="ECO:0000313" key="3">
    <source>
        <dbReference type="Proteomes" id="UP000316079"/>
    </source>
</evidence>